<evidence type="ECO:0000313" key="1">
    <source>
        <dbReference type="EMBL" id="CAE08335.1"/>
    </source>
</evidence>
<organism evidence="1 2">
    <name type="scientific">Parasynechococcus marenigrum (strain WH8102)</name>
    <dbReference type="NCBI Taxonomy" id="84588"/>
    <lineage>
        <taxon>Bacteria</taxon>
        <taxon>Bacillati</taxon>
        <taxon>Cyanobacteriota</taxon>
        <taxon>Cyanophyceae</taxon>
        <taxon>Synechococcales</taxon>
        <taxon>Prochlorococcaceae</taxon>
        <taxon>Parasynechococcus</taxon>
        <taxon>Parasynechococcus marenigrum</taxon>
    </lineage>
</organism>
<dbReference type="HOGENOM" id="CLU_132135_0_0_3"/>
<dbReference type="eggNOG" id="ENOG5032E4D">
    <property type="taxonomic scope" value="Bacteria"/>
</dbReference>
<accession>Q7U587</accession>
<keyword evidence="2" id="KW-1185">Reference proteome</keyword>
<gene>
    <name evidence="1" type="ordered locus">SYNW1820</name>
</gene>
<dbReference type="InterPro" id="IPR054652">
    <property type="entry name" value="T4P_EbsA-like"/>
</dbReference>
<dbReference type="KEGG" id="syw:SYNW1820"/>
<protein>
    <submittedName>
        <fullName evidence="1">Uncharacterized protein</fullName>
    </submittedName>
</protein>
<name>Q7U587_PARMW</name>
<reference evidence="1 2" key="1">
    <citation type="journal article" date="2003" name="Nature">
        <title>The genome of a motile marine Synechococcus.</title>
        <authorList>
            <person name="Palenik B."/>
            <person name="Brahamsha B."/>
            <person name="Larimer F."/>
            <person name="Land M."/>
            <person name="Hauser L."/>
            <person name="Chain P."/>
            <person name="Lamerdin J."/>
            <person name="Regala W."/>
            <person name="Allen E.A."/>
            <person name="McCarren J."/>
            <person name="Paulsen I."/>
            <person name="Dufresne A."/>
            <person name="Partensky F."/>
            <person name="Webb E."/>
            <person name="Waterbury J."/>
        </authorList>
    </citation>
    <scope>NUCLEOTIDE SEQUENCE [LARGE SCALE GENOMIC DNA]</scope>
    <source>
        <strain evidence="1 2">WH8102</strain>
    </source>
</reference>
<dbReference type="NCBIfam" id="NF045587">
    <property type="entry name" value="T4P_biogen_EbsA"/>
    <property type="match status" value="1"/>
</dbReference>
<dbReference type="Proteomes" id="UP000001422">
    <property type="component" value="Chromosome"/>
</dbReference>
<dbReference type="EMBL" id="BX569694">
    <property type="protein sequence ID" value="CAE08335.1"/>
    <property type="molecule type" value="Genomic_DNA"/>
</dbReference>
<sequence length="140" mass="15148">MGSAWAILVGNRSPVSASVTDVALLALFAPYCGGLTREQDLRSALQTLLAGEFQGVRPREGMDGHAFQLSWEGGPAPLEIATCQLVLPGTIVQPYRFELVTHQLVVWFMDCSIGEAGNRDLPDAFWTWLLIGTDLEGGDT</sequence>
<proteinExistence type="predicted"/>
<dbReference type="RefSeq" id="WP_011128680.1">
    <property type="nucleotide sequence ID" value="NC_005070.1"/>
</dbReference>
<dbReference type="STRING" id="84588.SYNW1820"/>
<dbReference type="AlphaFoldDB" id="Q7U587"/>
<evidence type="ECO:0000313" key="2">
    <source>
        <dbReference type="Proteomes" id="UP000001422"/>
    </source>
</evidence>